<dbReference type="Gene3D" id="3.40.50.300">
    <property type="entry name" value="P-loop containing nucleotide triphosphate hydrolases"/>
    <property type="match status" value="1"/>
</dbReference>
<evidence type="ECO:0000313" key="4">
    <source>
        <dbReference type="Proteomes" id="UP000018227"/>
    </source>
</evidence>
<dbReference type="OrthoDB" id="9801684at2"/>
<dbReference type="EMBL" id="ACIL03000024">
    <property type="protein sequence ID" value="ESL01490.1"/>
    <property type="molecule type" value="Genomic_DNA"/>
</dbReference>
<evidence type="ECO:0008006" key="5">
    <source>
        <dbReference type="Google" id="ProtNLM"/>
    </source>
</evidence>
<dbReference type="HOGENOM" id="CLU_041527_1_0_9"/>
<proteinExistence type="predicted"/>
<dbReference type="AlphaFoldDB" id="V2Z3H2"/>
<dbReference type="SUPFAM" id="SSF52540">
    <property type="entry name" value="P-loop containing nucleoside triphosphate hydrolases"/>
    <property type="match status" value="1"/>
</dbReference>
<feature type="domain" description="AAA" evidence="1">
    <location>
        <begin position="25"/>
        <end position="170"/>
    </location>
</feature>
<dbReference type="Pfam" id="PF13635">
    <property type="entry name" value="DUF4143"/>
    <property type="match status" value="1"/>
</dbReference>
<dbReference type="PANTHER" id="PTHR33295">
    <property type="entry name" value="ATPASE"/>
    <property type="match status" value="1"/>
</dbReference>
<evidence type="ECO:0000259" key="1">
    <source>
        <dbReference type="Pfam" id="PF13173"/>
    </source>
</evidence>
<dbReference type="Proteomes" id="UP000018227">
    <property type="component" value="Unassembled WGS sequence"/>
</dbReference>
<protein>
    <recommendedName>
        <fullName evidence="5">AAA domain-containing protein</fullName>
    </recommendedName>
</protein>
<dbReference type="InterPro" id="IPR041682">
    <property type="entry name" value="AAA_14"/>
</dbReference>
<name>V2Z3H2_9FIRM</name>
<dbReference type="PANTHER" id="PTHR33295:SF18">
    <property type="entry name" value="AAA+ ATPASE DOMAIN-CONTAINING PROTEIN"/>
    <property type="match status" value="1"/>
</dbReference>
<comment type="caution">
    <text evidence="3">The sequence shown here is derived from an EMBL/GenBank/DDBJ whole genome shotgun (WGS) entry which is preliminary data.</text>
</comment>
<accession>V2Z3H2</accession>
<reference evidence="3 4" key="1">
    <citation type="submission" date="2013-06" db="EMBL/GenBank/DDBJ databases">
        <authorList>
            <person name="Weinstock G."/>
            <person name="Sodergren E."/>
            <person name="Clifton S."/>
            <person name="Fulton L."/>
            <person name="Fulton B."/>
            <person name="Courtney L."/>
            <person name="Fronick C."/>
            <person name="Harrison M."/>
            <person name="Strong C."/>
            <person name="Farmer C."/>
            <person name="Delahaunty K."/>
            <person name="Markovic C."/>
            <person name="Hall O."/>
            <person name="Minx P."/>
            <person name="Tomlinson C."/>
            <person name="Mitreva M."/>
            <person name="Nelson J."/>
            <person name="Hou S."/>
            <person name="Wollam A."/>
            <person name="Pepin K.H."/>
            <person name="Johnson M."/>
            <person name="Bhonagiri V."/>
            <person name="Nash W.E."/>
            <person name="Warren W."/>
            <person name="Chinwalla A."/>
            <person name="Mardis E.R."/>
            <person name="Wilson R.K."/>
        </authorList>
    </citation>
    <scope>NUCLEOTIDE SEQUENCE [LARGE SCALE GENOMIC DNA]</scope>
    <source>
        <strain evidence="3 4">ATCC 51271</strain>
    </source>
</reference>
<feature type="domain" description="DUF4143" evidence="2">
    <location>
        <begin position="217"/>
        <end position="376"/>
    </location>
</feature>
<dbReference type="InterPro" id="IPR027417">
    <property type="entry name" value="P-loop_NTPase"/>
</dbReference>
<gene>
    <name evidence="3" type="ORF">GCWU0000282_003315</name>
</gene>
<evidence type="ECO:0000313" key="3">
    <source>
        <dbReference type="EMBL" id="ESL01490.1"/>
    </source>
</evidence>
<evidence type="ECO:0000259" key="2">
    <source>
        <dbReference type="Pfam" id="PF13635"/>
    </source>
</evidence>
<sequence length="437" mass="50548">MEVAMEINRDAYLERLIVRKHNGFIKVITGIRRCGKSYLLNTLFYNHLKSENILEDHIIKFAFDSAQDLLKIGEDPIVLDNEKEDRKVDPSKFLNWIMPQINGDEMHYLLLDEVQKLGAFESVLNGFLRNSNVDVYVTGSNSKFLSKDILTEFEGRGDEIHVLPLSFSEYYAFKQGDKGEAYDDYSVYGGLPAVALMTTEEQKTNYLISQMKNVYLRDIILRYSVKDEAALGEVMDVIASGISTLTNPRKIAKTMNSVHGTTTCDTTVDKYIGYAEEAFMLTRVKRYNVKGRKYIGTPYKIYFEDIGLRNARLAFRQIEETHIMENIIYNELRFRGYQVDVGTVESREKDADGEEVRVQREIDFIAILGSKKYYIQSAYAIQNKEKYEQEIMSFERTKDSFKKIIIVEKSMKPRYDENGYLMMGVKEFLLDANSLLI</sequence>
<keyword evidence="4" id="KW-1185">Reference proteome</keyword>
<dbReference type="InterPro" id="IPR025420">
    <property type="entry name" value="DUF4143"/>
</dbReference>
<organism evidence="3 4">
    <name type="scientific">Catonella morbi ATCC 51271</name>
    <dbReference type="NCBI Taxonomy" id="592026"/>
    <lineage>
        <taxon>Bacteria</taxon>
        <taxon>Bacillati</taxon>
        <taxon>Bacillota</taxon>
        <taxon>Clostridia</taxon>
        <taxon>Lachnospirales</taxon>
        <taxon>Lachnospiraceae</taxon>
        <taxon>Catonella</taxon>
    </lineage>
</organism>
<dbReference type="Pfam" id="PF13173">
    <property type="entry name" value="AAA_14"/>
    <property type="match status" value="1"/>
</dbReference>
<dbReference type="eggNOG" id="COG1373">
    <property type="taxonomic scope" value="Bacteria"/>
</dbReference>